<evidence type="ECO:0000313" key="2">
    <source>
        <dbReference type="EMBL" id="ENN76579.1"/>
    </source>
</evidence>
<feature type="region of interest" description="Disordered" evidence="1">
    <location>
        <begin position="84"/>
        <end position="121"/>
    </location>
</feature>
<feature type="compositionally biased region" description="Acidic residues" evidence="1">
    <location>
        <begin position="84"/>
        <end position="98"/>
    </location>
</feature>
<sequence length="153" mass="17653">MENYIDTAVVSEKNQGTRKKKKGTKNRRERRKEVLQTEDYEKLLEAVGTVRELGVDWNLYDVNSTNPVDEEGNISDEEIECDCNEEDSGLETEYAEEQEPQRPTQLSIDDSGMREMSPPPYHIAIRLTNQTELEEIQIYNDQSPPPPYEKAVT</sequence>
<name>N6T8N2_DENPD</name>
<feature type="region of interest" description="Disordered" evidence="1">
    <location>
        <begin position="1"/>
        <end position="34"/>
    </location>
</feature>
<feature type="non-terminal residue" evidence="2">
    <location>
        <position position="1"/>
    </location>
</feature>
<evidence type="ECO:0000256" key="1">
    <source>
        <dbReference type="SAM" id="MobiDB-lite"/>
    </source>
</evidence>
<organism evidence="2">
    <name type="scientific">Dendroctonus ponderosae</name>
    <name type="common">Mountain pine beetle</name>
    <dbReference type="NCBI Taxonomy" id="77166"/>
    <lineage>
        <taxon>Eukaryota</taxon>
        <taxon>Metazoa</taxon>
        <taxon>Ecdysozoa</taxon>
        <taxon>Arthropoda</taxon>
        <taxon>Hexapoda</taxon>
        <taxon>Insecta</taxon>
        <taxon>Pterygota</taxon>
        <taxon>Neoptera</taxon>
        <taxon>Endopterygota</taxon>
        <taxon>Coleoptera</taxon>
        <taxon>Polyphaga</taxon>
        <taxon>Cucujiformia</taxon>
        <taxon>Curculionidae</taxon>
        <taxon>Scolytinae</taxon>
        <taxon>Dendroctonus</taxon>
    </lineage>
</organism>
<protein>
    <submittedName>
        <fullName evidence="2">Uncharacterized protein</fullName>
    </submittedName>
</protein>
<dbReference type="OrthoDB" id="7683804at2759"/>
<reference evidence="2" key="1">
    <citation type="journal article" date="2013" name="Genome Biol.">
        <title>Draft genome of the mountain pine beetle, Dendroctonus ponderosae Hopkins, a major forest pest.</title>
        <authorList>
            <person name="Keeling C.I."/>
            <person name="Yuen M.M."/>
            <person name="Liao N.Y."/>
            <person name="Docking T.R."/>
            <person name="Chan S.K."/>
            <person name="Taylor G.A."/>
            <person name="Palmquist D.L."/>
            <person name="Jackman S.D."/>
            <person name="Nguyen A."/>
            <person name="Li M."/>
            <person name="Henderson H."/>
            <person name="Janes J.K."/>
            <person name="Zhao Y."/>
            <person name="Pandoh P."/>
            <person name="Moore R."/>
            <person name="Sperling F.A."/>
            <person name="Huber D.P."/>
            <person name="Birol I."/>
            <person name="Jones S.J."/>
            <person name="Bohlmann J."/>
        </authorList>
    </citation>
    <scope>NUCLEOTIDE SEQUENCE</scope>
</reference>
<gene>
    <name evidence="2" type="ORF">YQE_07028</name>
</gene>
<dbReference type="AlphaFoldDB" id="N6T8N2"/>
<dbReference type="EMBL" id="KB740975">
    <property type="protein sequence ID" value="ENN76579.1"/>
    <property type="molecule type" value="Genomic_DNA"/>
</dbReference>
<dbReference type="HOGENOM" id="CLU_1715134_0_0_1"/>
<feature type="compositionally biased region" description="Basic residues" evidence="1">
    <location>
        <begin position="16"/>
        <end position="30"/>
    </location>
</feature>
<accession>N6T8N2</accession>
<proteinExistence type="predicted"/>